<evidence type="ECO:0000259" key="9">
    <source>
        <dbReference type="PROSITE" id="PS52035"/>
    </source>
</evidence>
<comment type="cofactor">
    <cofactor evidence="1">
        <name>Zn(2+)</name>
        <dbReference type="ChEBI" id="CHEBI:29105"/>
    </cofactor>
</comment>
<evidence type="ECO:0000256" key="7">
    <source>
        <dbReference type="PROSITE-ProRule" id="PRU01379"/>
    </source>
</evidence>
<dbReference type="SUPFAM" id="SSF52317">
    <property type="entry name" value="Class I glutamine amidotransferase-like"/>
    <property type="match status" value="1"/>
</dbReference>
<evidence type="ECO:0000313" key="11">
    <source>
        <dbReference type="Proteomes" id="UP001484239"/>
    </source>
</evidence>
<keyword evidence="6" id="KW-0482">Metalloprotease</keyword>
<keyword evidence="5" id="KW-0862">Zinc</keyword>
<keyword evidence="4" id="KW-0378">Hydrolase</keyword>
<evidence type="ECO:0000313" key="10">
    <source>
        <dbReference type="EMBL" id="MEK9499618.1"/>
    </source>
</evidence>
<keyword evidence="3" id="KW-0645">Protease</keyword>
<dbReference type="Gene3D" id="3.40.50.880">
    <property type="match status" value="1"/>
</dbReference>
<sequence length="860" mass="93525">MPFARPAFAALLLSLALASALAPARAAAQEPTSWFFPDGTAFDPAIPSPEEFLGYPIGDFHTRHDRIVSYMETLAELSDRASVQTIGYTHEHRPMPVLTITSPANLNRLEEIRVAHMSATESPPNEELPVIVHLGWGVHGNETSSSEAAMLTAYWLVAGTGADVARYLDEGVYHVEPVLNPDGRDRHTNWANMHRSEPFVTDPLDREHNEVWPGGRTNHYWFDLNRDWLPLVHPESQARIDFHQSWRPHVVTDYHEMGTSSTYFFEPSKPVGSWNPLLPERLYTDITMRFADDWAASLDSLGSLYFTKEVYDNTYPGYGSTYPNFLGGLGLVFEQASSRGHWQDSDHHGVLTFAFAIRNHVRTALATVRVAVEERAVLQEYQREFFRTGIETAEAGDVGGWVFGDAHDASLNRAFLDLLLRHRIRTYELSSEVEAGDHTFAPGTAWVVPAAQPAYRLARSIFERTEEFADSVFYDASTWTVSLAYGIPDGELGPGSLPLGDEVTAVPEAGGLPVDRSSVAYLLDWRDSGAPTALRALQAAGVRAEMSTRGWTSPTTRGEVGFGAGSISVPVGIQTISADSLHRAVQAAAGAGQVPIHAATSGYSVAGADLGSRSFGPVRAPRILMPIGDGVSSYEAGQLWHLMDQRIGQPVTKVDVADLGRVDWSDYDVLVLVSGGLFSGARLERLQAWVREGGTLIAVRTAAAWAAANGFTPNVAAPGSGGGGGNAEEEGPTRLPWADAGDLQGAQAIGGSIWAADLDLTHPLAFGYTQETIPVWRDHSMFFEPSANPYGTVAQLTDDPHLSGYISEANEARLAGSPSVLADRLGGGSVVLLVDNPNFRGFWRGTTRLFLNAVWFGDRY</sequence>
<feature type="active site" description="Proton donor/acceptor" evidence="7">
    <location>
        <position position="309"/>
    </location>
</feature>
<evidence type="ECO:0000256" key="4">
    <source>
        <dbReference type="ARBA" id="ARBA00022801"/>
    </source>
</evidence>
<dbReference type="Pfam" id="PF00246">
    <property type="entry name" value="Peptidase_M14"/>
    <property type="match status" value="1"/>
</dbReference>
<feature type="domain" description="Peptidase M14" evidence="9">
    <location>
        <begin position="59"/>
        <end position="333"/>
    </location>
</feature>
<accession>A0ABU9E4G3</accession>
<proteinExistence type="inferred from homology"/>
<evidence type="ECO:0000256" key="3">
    <source>
        <dbReference type="ARBA" id="ARBA00022670"/>
    </source>
</evidence>
<dbReference type="PANTHER" id="PTHR11705">
    <property type="entry name" value="PROTEASE FAMILY M14 CARBOXYPEPTIDASE A,B"/>
    <property type="match status" value="1"/>
</dbReference>
<dbReference type="Gene3D" id="3.40.630.10">
    <property type="entry name" value="Zn peptidases"/>
    <property type="match status" value="1"/>
</dbReference>
<dbReference type="SUPFAM" id="SSF53187">
    <property type="entry name" value="Zn-dependent exopeptidases"/>
    <property type="match status" value="1"/>
</dbReference>
<dbReference type="Proteomes" id="UP001484239">
    <property type="component" value="Unassembled WGS sequence"/>
</dbReference>
<evidence type="ECO:0000256" key="6">
    <source>
        <dbReference type="ARBA" id="ARBA00023049"/>
    </source>
</evidence>
<dbReference type="CDD" id="cd03143">
    <property type="entry name" value="A4_beta-galactosidase_middle_domain"/>
    <property type="match status" value="1"/>
</dbReference>
<dbReference type="RefSeq" id="WP_405287812.1">
    <property type="nucleotide sequence ID" value="NZ_JBBHLJ010000001.1"/>
</dbReference>
<feature type="signal peptide" evidence="8">
    <location>
        <begin position="1"/>
        <end position="28"/>
    </location>
</feature>
<organism evidence="10 11">
    <name type="scientific">Gaopeijia maritima</name>
    <dbReference type="NCBI Taxonomy" id="3119007"/>
    <lineage>
        <taxon>Bacteria</taxon>
        <taxon>Pseudomonadati</taxon>
        <taxon>Gemmatimonadota</taxon>
        <taxon>Longimicrobiia</taxon>
        <taxon>Gaopeijiales</taxon>
        <taxon>Gaopeijiaceae</taxon>
        <taxon>Gaopeijia</taxon>
    </lineage>
</organism>
<dbReference type="InterPro" id="IPR000834">
    <property type="entry name" value="Peptidase_M14"/>
</dbReference>
<evidence type="ECO:0000256" key="8">
    <source>
        <dbReference type="SAM" id="SignalP"/>
    </source>
</evidence>
<dbReference type="EMBL" id="JBBHLI010000001">
    <property type="protein sequence ID" value="MEK9499618.1"/>
    <property type="molecule type" value="Genomic_DNA"/>
</dbReference>
<protein>
    <submittedName>
        <fullName evidence="10">M14 family metallopeptidase</fullName>
    </submittedName>
</protein>
<comment type="similarity">
    <text evidence="2 7">Belongs to the peptidase M14 family.</text>
</comment>
<evidence type="ECO:0000256" key="2">
    <source>
        <dbReference type="ARBA" id="ARBA00005988"/>
    </source>
</evidence>
<dbReference type="CDD" id="cd06238">
    <property type="entry name" value="M14-like"/>
    <property type="match status" value="1"/>
</dbReference>
<evidence type="ECO:0000256" key="1">
    <source>
        <dbReference type="ARBA" id="ARBA00001947"/>
    </source>
</evidence>
<gene>
    <name evidence="10" type="ORF">WI372_01310</name>
</gene>
<keyword evidence="11" id="KW-1185">Reference proteome</keyword>
<name>A0ABU9E4G3_9BACT</name>
<feature type="chain" id="PRO_5046513174" evidence="8">
    <location>
        <begin position="29"/>
        <end position="860"/>
    </location>
</feature>
<reference evidence="10 11" key="1">
    <citation type="submission" date="2024-02" db="EMBL/GenBank/DDBJ databases">
        <title>A novel Gemmatimonadota bacterium.</title>
        <authorList>
            <person name="Du Z.-J."/>
            <person name="Ye Y.-Q."/>
        </authorList>
    </citation>
    <scope>NUCLEOTIDE SEQUENCE [LARGE SCALE GENOMIC DNA]</scope>
    <source>
        <strain evidence="10 11">DH-20</strain>
    </source>
</reference>
<dbReference type="PROSITE" id="PS52035">
    <property type="entry name" value="PEPTIDASE_M14"/>
    <property type="match status" value="1"/>
</dbReference>
<dbReference type="SMART" id="SM00631">
    <property type="entry name" value="Zn_pept"/>
    <property type="match status" value="1"/>
</dbReference>
<comment type="caution">
    <text evidence="10">The sequence shown here is derived from an EMBL/GenBank/DDBJ whole genome shotgun (WGS) entry which is preliminary data.</text>
</comment>
<evidence type="ECO:0000256" key="5">
    <source>
        <dbReference type="ARBA" id="ARBA00022833"/>
    </source>
</evidence>
<dbReference type="PANTHER" id="PTHR11705:SF143">
    <property type="entry name" value="SLL0236 PROTEIN"/>
    <property type="match status" value="1"/>
</dbReference>
<keyword evidence="8" id="KW-0732">Signal</keyword>
<dbReference type="InterPro" id="IPR029062">
    <property type="entry name" value="Class_I_gatase-like"/>
</dbReference>